<evidence type="ECO:0000256" key="4">
    <source>
        <dbReference type="ARBA" id="ARBA00022519"/>
    </source>
</evidence>
<keyword evidence="7 9" id="KW-0472">Membrane</keyword>
<accession>A0A3P3XKT4</accession>
<evidence type="ECO:0000256" key="3">
    <source>
        <dbReference type="ARBA" id="ARBA00022475"/>
    </source>
</evidence>
<dbReference type="GO" id="GO:0022857">
    <property type="term" value="F:transmembrane transporter activity"/>
    <property type="evidence" value="ECO:0007669"/>
    <property type="project" value="TreeGrafter"/>
</dbReference>
<keyword evidence="2" id="KW-0813">Transport</keyword>
<evidence type="ECO:0000256" key="6">
    <source>
        <dbReference type="ARBA" id="ARBA00022989"/>
    </source>
</evidence>
<gene>
    <name evidence="11" type="ORF">SPIROBIBN47_380023</name>
</gene>
<keyword evidence="4" id="KW-0997">Cell inner membrane</keyword>
<dbReference type="InterPro" id="IPR055348">
    <property type="entry name" value="DctQ"/>
</dbReference>
<dbReference type="InterPro" id="IPR007387">
    <property type="entry name" value="TRAP_DctQ"/>
</dbReference>
<comment type="subcellular location">
    <subcellularLocation>
        <location evidence="1">Cell inner membrane</location>
        <topology evidence="1">Multi-pass membrane protein</topology>
    </subcellularLocation>
</comment>
<reference evidence="11" key="1">
    <citation type="submission" date="2017-02" db="EMBL/GenBank/DDBJ databases">
        <authorList>
            <person name="Regsiter A."/>
            <person name="William W."/>
        </authorList>
    </citation>
    <scope>NUCLEOTIDE SEQUENCE</scope>
    <source>
        <strain evidence="11">Bib</strain>
    </source>
</reference>
<dbReference type="PANTHER" id="PTHR35011:SF11">
    <property type="entry name" value="TRAP TRANSPORTER SMALL PERMEASE PROTEIN"/>
    <property type="match status" value="1"/>
</dbReference>
<evidence type="ECO:0000259" key="10">
    <source>
        <dbReference type="Pfam" id="PF04290"/>
    </source>
</evidence>
<protein>
    <recommendedName>
        <fullName evidence="10">Tripartite ATP-independent periplasmic transporters DctQ component domain-containing protein</fullName>
    </recommendedName>
</protein>
<feature type="transmembrane region" description="Helical" evidence="9">
    <location>
        <begin position="132"/>
        <end position="153"/>
    </location>
</feature>
<evidence type="ECO:0000256" key="9">
    <source>
        <dbReference type="SAM" id="Phobius"/>
    </source>
</evidence>
<keyword evidence="5 9" id="KW-0812">Transmembrane</keyword>
<evidence type="ECO:0000256" key="7">
    <source>
        <dbReference type="ARBA" id="ARBA00023136"/>
    </source>
</evidence>
<proteinExistence type="inferred from homology"/>
<evidence type="ECO:0000256" key="5">
    <source>
        <dbReference type="ARBA" id="ARBA00022692"/>
    </source>
</evidence>
<dbReference type="Pfam" id="PF04290">
    <property type="entry name" value="DctQ"/>
    <property type="match status" value="1"/>
</dbReference>
<dbReference type="GO" id="GO:0005886">
    <property type="term" value="C:plasma membrane"/>
    <property type="evidence" value="ECO:0007669"/>
    <property type="project" value="UniProtKB-SubCell"/>
</dbReference>
<evidence type="ECO:0000256" key="8">
    <source>
        <dbReference type="ARBA" id="ARBA00038436"/>
    </source>
</evidence>
<evidence type="ECO:0000256" key="2">
    <source>
        <dbReference type="ARBA" id="ARBA00022448"/>
    </source>
</evidence>
<feature type="domain" description="Tripartite ATP-independent periplasmic transporters DctQ component" evidence="10">
    <location>
        <begin position="27"/>
        <end position="151"/>
    </location>
</feature>
<dbReference type="PANTHER" id="PTHR35011">
    <property type="entry name" value="2,3-DIKETO-L-GULONATE TRAP TRANSPORTER SMALL PERMEASE PROTEIN YIAM"/>
    <property type="match status" value="1"/>
</dbReference>
<feature type="transmembrane region" description="Helical" evidence="9">
    <location>
        <begin position="91"/>
        <end position="112"/>
    </location>
</feature>
<sequence>MKRTLITIVTLIHILLINLSKLMIVAMLLLVFANVVLRYVFNSGIYWSEEIALVLEVWFIFLSLGLGVKHRLHISINLVKRESMPAWLNKALDLLADIVFIIVGAVMVIYGIRLTQFTMRSIMPATKWPAGILYLVLPLSGFVVIVEALFHILGYNMFDEKIDAYLSGKGGKLGDIFRSES</sequence>
<dbReference type="AlphaFoldDB" id="A0A3P3XKT4"/>
<organism evidence="11">
    <name type="scientific">uncultured spirochete</name>
    <dbReference type="NCBI Taxonomy" id="156406"/>
    <lineage>
        <taxon>Bacteria</taxon>
        <taxon>Pseudomonadati</taxon>
        <taxon>Spirochaetota</taxon>
        <taxon>Spirochaetia</taxon>
        <taxon>Spirochaetales</taxon>
        <taxon>environmental samples</taxon>
    </lineage>
</organism>
<comment type="similarity">
    <text evidence="8">Belongs to the TRAP transporter small permease family.</text>
</comment>
<feature type="transmembrane region" description="Helical" evidence="9">
    <location>
        <begin position="12"/>
        <end position="39"/>
    </location>
</feature>
<evidence type="ECO:0000313" key="11">
    <source>
        <dbReference type="EMBL" id="SLM14988.1"/>
    </source>
</evidence>
<keyword evidence="3" id="KW-1003">Cell membrane</keyword>
<dbReference type="GO" id="GO:0015740">
    <property type="term" value="P:C4-dicarboxylate transport"/>
    <property type="evidence" value="ECO:0007669"/>
    <property type="project" value="TreeGrafter"/>
</dbReference>
<dbReference type="EMBL" id="FWDM01000032">
    <property type="protein sequence ID" value="SLM14988.1"/>
    <property type="molecule type" value="Genomic_DNA"/>
</dbReference>
<name>A0A3P3XKT4_9SPIR</name>
<keyword evidence="6 9" id="KW-1133">Transmembrane helix</keyword>
<evidence type="ECO:0000256" key="1">
    <source>
        <dbReference type="ARBA" id="ARBA00004429"/>
    </source>
</evidence>